<dbReference type="AlphaFoldDB" id="A0A1U7NQ30"/>
<dbReference type="InterPro" id="IPR051693">
    <property type="entry name" value="UPF0046_metallophosphoest"/>
</dbReference>
<comment type="caution">
    <text evidence="2">The sequence shown here is derived from an EMBL/GenBank/DDBJ whole genome shotgun (WGS) entry which is preliminary data.</text>
</comment>
<dbReference type="CDD" id="cd00838">
    <property type="entry name" value="MPP_superfamily"/>
    <property type="match status" value="1"/>
</dbReference>
<dbReference type="STRING" id="1862672.BO225_02340"/>
<sequence>MKILAISDEVSKALYEYFDPKKLEGIDMIVSCGDLPAYYLTFLATVFRGPVLYIHGNHDVKYAYKPPEGCICIEDTIYEYKGVRFLGLGGSYQYNSTEWQFTEKQMEKRVRKLWWMIRKYKGFDVLVTHAPAYRLSDGKDLCHRGFRAFRILMDKYAPKLYLYGHVHMSYGDFPRKFYYKHTLCVNAYGYNEVDLRA</sequence>
<dbReference type="PANTHER" id="PTHR12905:SF0">
    <property type="entry name" value="CALCINEURIN-LIKE PHOSPHOESTERASE DOMAIN-CONTAINING PROTEIN"/>
    <property type="match status" value="1"/>
</dbReference>
<dbReference type="GO" id="GO:0016787">
    <property type="term" value="F:hydrolase activity"/>
    <property type="evidence" value="ECO:0007669"/>
    <property type="project" value="InterPro"/>
</dbReference>
<dbReference type="InterPro" id="IPR029052">
    <property type="entry name" value="Metallo-depent_PP-like"/>
</dbReference>
<dbReference type="OrthoDB" id="9783591at2"/>
<organism evidence="2 3">
    <name type="scientific">Dubosiella newyorkensis</name>
    <dbReference type="NCBI Taxonomy" id="1862672"/>
    <lineage>
        <taxon>Bacteria</taxon>
        <taxon>Bacillati</taxon>
        <taxon>Bacillota</taxon>
        <taxon>Erysipelotrichia</taxon>
        <taxon>Erysipelotrichales</taxon>
        <taxon>Erysipelotrichaceae</taxon>
        <taxon>Dubosiella</taxon>
    </lineage>
</organism>
<dbReference type="PANTHER" id="PTHR12905">
    <property type="entry name" value="METALLOPHOSPHOESTERASE"/>
    <property type="match status" value="1"/>
</dbReference>
<gene>
    <name evidence="2" type="ORF">BO225_02340</name>
</gene>
<accession>A0A1U7NQ30</accession>
<protein>
    <submittedName>
        <fullName evidence="2">Metallophosphoesterase</fullName>
    </submittedName>
</protein>
<name>A0A1U7NQ30_9FIRM</name>
<dbReference type="EMBL" id="MPKA01000044">
    <property type="protein sequence ID" value="OLU47743.1"/>
    <property type="molecule type" value="Genomic_DNA"/>
</dbReference>
<feature type="domain" description="Calcineurin-like phosphoesterase" evidence="1">
    <location>
        <begin position="7"/>
        <end position="168"/>
    </location>
</feature>
<dbReference type="Gene3D" id="3.60.21.10">
    <property type="match status" value="1"/>
</dbReference>
<dbReference type="SUPFAM" id="SSF56300">
    <property type="entry name" value="Metallo-dependent phosphatases"/>
    <property type="match status" value="1"/>
</dbReference>
<evidence type="ECO:0000313" key="3">
    <source>
        <dbReference type="Proteomes" id="UP000186705"/>
    </source>
</evidence>
<dbReference type="Proteomes" id="UP000186705">
    <property type="component" value="Unassembled WGS sequence"/>
</dbReference>
<dbReference type="Pfam" id="PF00149">
    <property type="entry name" value="Metallophos"/>
    <property type="match status" value="1"/>
</dbReference>
<evidence type="ECO:0000313" key="2">
    <source>
        <dbReference type="EMBL" id="OLU47743.1"/>
    </source>
</evidence>
<reference evidence="2 3" key="1">
    <citation type="submission" date="2016-11" db="EMBL/GenBank/DDBJ databases">
        <title>Description of two novel members of the family Erysipelotrichaceae: Ileibacterium lipovorans gen. nov., sp. nov. and Dubosiella newyorkensis, gen. nov., sp. nov.</title>
        <authorList>
            <person name="Cox L.M."/>
            <person name="Sohn J."/>
            <person name="Tyrrell K.L."/>
            <person name="Citron D.M."/>
            <person name="Lawson P.A."/>
            <person name="Patel N.B."/>
            <person name="Iizumi T."/>
            <person name="Perez-Perez G.I."/>
            <person name="Goldstein E.J."/>
            <person name="Blaser M.J."/>
        </authorList>
    </citation>
    <scope>NUCLEOTIDE SEQUENCE [LARGE SCALE GENOMIC DNA]</scope>
    <source>
        <strain evidence="2 3">NYU-BL-A4</strain>
    </source>
</reference>
<keyword evidence="3" id="KW-1185">Reference proteome</keyword>
<evidence type="ECO:0000259" key="1">
    <source>
        <dbReference type="Pfam" id="PF00149"/>
    </source>
</evidence>
<proteinExistence type="predicted"/>
<dbReference type="InterPro" id="IPR004843">
    <property type="entry name" value="Calcineurin-like_PHP"/>
</dbReference>